<gene>
    <name evidence="2" type="ORF">Psi02_32860</name>
</gene>
<evidence type="ECO:0000256" key="1">
    <source>
        <dbReference type="SAM" id="SignalP"/>
    </source>
</evidence>
<organism evidence="2 3">
    <name type="scientific">Planotetraspora silvatica</name>
    <dbReference type="NCBI Taxonomy" id="234614"/>
    <lineage>
        <taxon>Bacteria</taxon>
        <taxon>Bacillati</taxon>
        <taxon>Actinomycetota</taxon>
        <taxon>Actinomycetes</taxon>
        <taxon>Streptosporangiales</taxon>
        <taxon>Streptosporangiaceae</taxon>
        <taxon>Planotetraspora</taxon>
    </lineage>
</organism>
<keyword evidence="3" id="KW-1185">Reference proteome</keyword>
<dbReference type="AlphaFoldDB" id="A0A8J3UKW9"/>
<feature type="chain" id="PRO_5039475464" description="Chitinase" evidence="1">
    <location>
        <begin position="24"/>
        <end position="53"/>
    </location>
</feature>
<comment type="caution">
    <text evidence="2">The sequence shown here is derived from an EMBL/GenBank/DDBJ whole genome shotgun (WGS) entry which is preliminary data.</text>
</comment>
<feature type="signal peptide" evidence="1">
    <location>
        <begin position="1"/>
        <end position="23"/>
    </location>
</feature>
<dbReference type="EMBL" id="BOOQ01000021">
    <property type="protein sequence ID" value="GII46862.1"/>
    <property type="molecule type" value="Genomic_DNA"/>
</dbReference>
<evidence type="ECO:0000313" key="3">
    <source>
        <dbReference type="Proteomes" id="UP000644610"/>
    </source>
</evidence>
<keyword evidence="1" id="KW-0732">Signal</keyword>
<protein>
    <recommendedName>
        <fullName evidence="4">Chitinase</fullName>
    </recommendedName>
</protein>
<dbReference type="RefSeq" id="WP_203974947.1">
    <property type="nucleotide sequence ID" value="NZ_BAAAKY010000014.1"/>
</dbReference>
<sequence>MRKRIIAVAALSLTTLLSTAVSAQTASAADVQTSSATSQQAASGVIYWSFQNA</sequence>
<name>A0A8J3UKW9_9ACTN</name>
<proteinExistence type="predicted"/>
<dbReference type="Proteomes" id="UP000644610">
    <property type="component" value="Unassembled WGS sequence"/>
</dbReference>
<accession>A0A8J3UKW9</accession>
<reference evidence="2" key="1">
    <citation type="submission" date="2021-01" db="EMBL/GenBank/DDBJ databases">
        <title>Whole genome shotgun sequence of Planotetraspora silvatica NBRC 100141.</title>
        <authorList>
            <person name="Komaki H."/>
            <person name="Tamura T."/>
        </authorList>
    </citation>
    <scope>NUCLEOTIDE SEQUENCE</scope>
    <source>
        <strain evidence="2">NBRC 100141</strain>
    </source>
</reference>
<evidence type="ECO:0008006" key="4">
    <source>
        <dbReference type="Google" id="ProtNLM"/>
    </source>
</evidence>
<evidence type="ECO:0000313" key="2">
    <source>
        <dbReference type="EMBL" id="GII46862.1"/>
    </source>
</evidence>